<dbReference type="PANTHER" id="PTHR10459">
    <property type="entry name" value="DNA LIGASE"/>
    <property type="match status" value="1"/>
</dbReference>
<dbReference type="Gene3D" id="3.90.640.80">
    <property type="match status" value="1"/>
</dbReference>
<dbReference type="SMART" id="SM00292">
    <property type="entry name" value="BRCT"/>
    <property type="match status" value="1"/>
</dbReference>
<evidence type="ECO:0000313" key="16">
    <source>
        <dbReference type="Proteomes" id="UP000075901"/>
    </source>
</evidence>
<dbReference type="SUPFAM" id="SSF52113">
    <property type="entry name" value="BRCT domain"/>
    <property type="match status" value="1"/>
</dbReference>
<dbReference type="InterPro" id="IPR036930">
    <property type="entry name" value="WGR_dom_sf"/>
</dbReference>
<keyword evidence="16" id="KW-1185">Reference proteome</keyword>
<evidence type="ECO:0000256" key="1">
    <source>
        <dbReference type="ARBA" id="ARBA00000438"/>
    </source>
</evidence>
<evidence type="ECO:0000256" key="6">
    <source>
        <dbReference type="ARBA" id="ARBA00022723"/>
    </source>
</evidence>
<dbReference type="SUPFAM" id="SSF142921">
    <property type="entry name" value="WGR domain-like"/>
    <property type="match status" value="1"/>
</dbReference>
<dbReference type="GO" id="GO:0008270">
    <property type="term" value="F:zinc ion binding"/>
    <property type="evidence" value="ECO:0007669"/>
    <property type="project" value="UniProtKB-KW"/>
</dbReference>
<reference evidence="16" key="1">
    <citation type="submission" date="2013-09" db="EMBL/GenBank/DDBJ databases">
        <title>The Genome Sequence of Anopheles maculatus species B.</title>
        <authorList>
            <consortium name="The Broad Institute Genomics Platform"/>
            <person name="Neafsey D.E."/>
            <person name="Besansky N."/>
            <person name="Howell P."/>
            <person name="Walton C."/>
            <person name="Young S.K."/>
            <person name="Zeng Q."/>
            <person name="Gargeya S."/>
            <person name="Fitzgerald M."/>
            <person name="Haas B."/>
            <person name="Abouelleil A."/>
            <person name="Allen A.W."/>
            <person name="Alvarado L."/>
            <person name="Arachchi H.M."/>
            <person name="Berlin A.M."/>
            <person name="Chapman S.B."/>
            <person name="Gainer-Dewar J."/>
            <person name="Goldberg J."/>
            <person name="Griggs A."/>
            <person name="Gujja S."/>
            <person name="Hansen M."/>
            <person name="Howarth C."/>
            <person name="Imamovic A."/>
            <person name="Ireland A."/>
            <person name="Larimer J."/>
            <person name="McCowan C."/>
            <person name="Murphy C."/>
            <person name="Pearson M."/>
            <person name="Poon T.W."/>
            <person name="Priest M."/>
            <person name="Roberts A."/>
            <person name="Saif S."/>
            <person name="Shea T."/>
            <person name="Sisk P."/>
            <person name="Sykes S."/>
            <person name="Wortman J."/>
            <person name="Nusbaum C."/>
            <person name="Birren B."/>
        </authorList>
    </citation>
    <scope>NUCLEOTIDE SEQUENCE [LARGE SCALE GENOMIC DNA]</scope>
    <source>
        <strain evidence="16">maculatus3</strain>
    </source>
</reference>
<protein>
    <recommendedName>
        <fullName evidence="3">NAD(+) ADP-ribosyltransferase</fullName>
        <ecNumber evidence="3">2.4.2.30</ecNumber>
    </recommendedName>
</protein>
<dbReference type="Pfam" id="PF21728">
    <property type="entry name" value="PADR1_N"/>
    <property type="match status" value="1"/>
</dbReference>
<evidence type="ECO:0000256" key="10">
    <source>
        <dbReference type="ARBA" id="ARBA00023027"/>
    </source>
</evidence>
<dbReference type="AlphaFoldDB" id="A0A182ST04"/>
<evidence type="ECO:0000256" key="11">
    <source>
        <dbReference type="ARBA" id="ARBA00023125"/>
    </source>
</evidence>
<dbReference type="GO" id="GO:0006302">
    <property type="term" value="P:double-strand break repair"/>
    <property type="evidence" value="ECO:0007669"/>
    <property type="project" value="TreeGrafter"/>
</dbReference>
<dbReference type="CDD" id="cd17747">
    <property type="entry name" value="BRCT_PARP1"/>
    <property type="match status" value="1"/>
</dbReference>
<dbReference type="GO" id="GO:0070212">
    <property type="term" value="P:protein poly-ADP-ribosylation"/>
    <property type="evidence" value="ECO:0007669"/>
    <property type="project" value="TreeGrafter"/>
</dbReference>
<dbReference type="InterPro" id="IPR036420">
    <property type="entry name" value="BRCT_dom_sf"/>
</dbReference>
<comment type="catalytic activity">
    <reaction evidence="1">
        <text>L-aspartyl-[protein] + NAD(+) = 4-O-(ADP-D-ribosyl)-L-aspartyl-[protein] + nicotinamide</text>
        <dbReference type="Rhea" id="RHEA:54424"/>
        <dbReference type="Rhea" id="RHEA-COMP:9867"/>
        <dbReference type="Rhea" id="RHEA-COMP:13832"/>
        <dbReference type="ChEBI" id="CHEBI:17154"/>
        <dbReference type="ChEBI" id="CHEBI:29961"/>
        <dbReference type="ChEBI" id="CHEBI:57540"/>
        <dbReference type="ChEBI" id="CHEBI:138102"/>
    </reaction>
</comment>
<dbReference type="Proteomes" id="UP000075901">
    <property type="component" value="Unassembled WGS sequence"/>
</dbReference>
<evidence type="ECO:0000256" key="4">
    <source>
        <dbReference type="ARBA" id="ARBA00022676"/>
    </source>
</evidence>
<dbReference type="Pfam" id="PF08063">
    <property type="entry name" value="Zn_ribbon_PADR1"/>
    <property type="match status" value="1"/>
</dbReference>
<dbReference type="GO" id="GO:0003677">
    <property type="term" value="F:DNA binding"/>
    <property type="evidence" value="ECO:0007669"/>
    <property type="project" value="UniProtKB-KW"/>
</dbReference>
<dbReference type="VEuPathDB" id="VectorBase:AMAM012804"/>
<dbReference type="PROSITE" id="PS51977">
    <property type="entry name" value="WGR"/>
    <property type="match status" value="1"/>
</dbReference>
<dbReference type="InterPro" id="IPR049296">
    <property type="entry name" value="PARP1-like_PADR1_N"/>
</dbReference>
<dbReference type="PROSITE" id="PS50172">
    <property type="entry name" value="BRCT"/>
    <property type="match status" value="1"/>
</dbReference>
<evidence type="ECO:0000256" key="2">
    <source>
        <dbReference type="ARBA" id="ARBA00000459"/>
    </source>
</evidence>
<name>A0A182ST04_9DIPT</name>
<feature type="domain" description="BRCT" evidence="13">
    <location>
        <begin position="141"/>
        <end position="218"/>
    </location>
</feature>
<dbReference type="FunFam" id="3.40.50.10190:FF:000051">
    <property type="entry name" value="Poly [ADP-ribose] polymerase"/>
    <property type="match status" value="1"/>
</dbReference>
<dbReference type="Pfam" id="PF00533">
    <property type="entry name" value="BRCT"/>
    <property type="match status" value="1"/>
</dbReference>
<dbReference type="PROSITE" id="PS52007">
    <property type="entry name" value="PADR1"/>
    <property type="match status" value="1"/>
</dbReference>
<dbReference type="EnsemblMetazoa" id="AMAM012804-RA">
    <property type="protein sequence ID" value="AMAM012804-PA"/>
    <property type="gene ID" value="AMAM012804"/>
</dbReference>
<evidence type="ECO:0000259" key="14">
    <source>
        <dbReference type="PROSITE" id="PS51977"/>
    </source>
</evidence>
<dbReference type="InterPro" id="IPR050800">
    <property type="entry name" value="ARTD/PARP"/>
</dbReference>
<dbReference type="GO" id="GO:1990404">
    <property type="term" value="F:NAD+-protein mono-ADP-ribosyltransferase activity"/>
    <property type="evidence" value="ECO:0007669"/>
    <property type="project" value="TreeGrafter"/>
</dbReference>
<comment type="catalytic activity">
    <reaction evidence="2">
        <text>L-glutamyl-[protein] + NAD(+) = 5-O-(ADP-D-ribosyl)-L-glutamyl-[protein] + nicotinamide</text>
        <dbReference type="Rhea" id="RHEA:58224"/>
        <dbReference type="Rhea" id="RHEA-COMP:10208"/>
        <dbReference type="Rhea" id="RHEA-COMP:15089"/>
        <dbReference type="ChEBI" id="CHEBI:17154"/>
        <dbReference type="ChEBI" id="CHEBI:29973"/>
        <dbReference type="ChEBI" id="CHEBI:57540"/>
        <dbReference type="ChEBI" id="CHEBI:142540"/>
    </reaction>
</comment>
<dbReference type="InterPro" id="IPR008893">
    <property type="entry name" value="WGR_domain"/>
</dbReference>
<keyword evidence="8" id="KW-0863">Zinc-finger</keyword>
<keyword evidence="10" id="KW-0520">NAD</keyword>
<evidence type="ECO:0000256" key="3">
    <source>
        <dbReference type="ARBA" id="ARBA00012020"/>
    </source>
</evidence>
<organism evidence="15 16">
    <name type="scientific">Anopheles maculatus</name>
    <dbReference type="NCBI Taxonomy" id="74869"/>
    <lineage>
        <taxon>Eukaryota</taxon>
        <taxon>Metazoa</taxon>
        <taxon>Ecdysozoa</taxon>
        <taxon>Arthropoda</taxon>
        <taxon>Hexapoda</taxon>
        <taxon>Insecta</taxon>
        <taxon>Pterygota</taxon>
        <taxon>Neoptera</taxon>
        <taxon>Endopterygota</taxon>
        <taxon>Diptera</taxon>
        <taxon>Nematocera</taxon>
        <taxon>Culicoidea</taxon>
        <taxon>Culicidae</taxon>
        <taxon>Anophelinae</taxon>
        <taxon>Anopheles</taxon>
        <taxon>Anopheles maculatus group</taxon>
    </lineage>
</organism>
<evidence type="ECO:0000256" key="9">
    <source>
        <dbReference type="ARBA" id="ARBA00022833"/>
    </source>
</evidence>
<dbReference type="EC" id="2.4.2.30" evidence="3"/>
<dbReference type="Gene3D" id="2.20.140.10">
    <property type="entry name" value="WGR domain"/>
    <property type="match status" value="1"/>
</dbReference>
<evidence type="ECO:0000313" key="15">
    <source>
        <dbReference type="EnsemblMetazoa" id="AMAM012804-PA"/>
    </source>
</evidence>
<evidence type="ECO:0000256" key="5">
    <source>
        <dbReference type="ARBA" id="ARBA00022679"/>
    </source>
</evidence>
<keyword evidence="4" id="KW-0328">Glycosyltransferase</keyword>
<feature type="domain" description="WGR" evidence="14">
    <location>
        <begin position="286"/>
        <end position="384"/>
    </location>
</feature>
<evidence type="ECO:0000256" key="12">
    <source>
        <dbReference type="ARBA" id="ARBA00033987"/>
    </source>
</evidence>
<dbReference type="InterPro" id="IPR001357">
    <property type="entry name" value="BRCT_dom"/>
</dbReference>
<dbReference type="Pfam" id="PF05406">
    <property type="entry name" value="WGR"/>
    <property type="match status" value="1"/>
</dbReference>
<dbReference type="SMART" id="SM01335">
    <property type="entry name" value="PADR1"/>
    <property type="match status" value="1"/>
</dbReference>
<accession>A0A182ST04</accession>
<dbReference type="PANTHER" id="PTHR10459:SF60">
    <property type="entry name" value="POLY [ADP-RIBOSE] POLYMERASE 2"/>
    <property type="match status" value="1"/>
</dbReference>
<proteinExistence type="predicted"/>
<reference evidence="15" key="2">
    <citation type="submission" date="2020-05" db="UniProtKB">
        <authorList>
            <consortium name="EnsemblMetazoa"/>
        </authorList>
    </citation>
    <scope>IDENTIFICATION</scope>
    <source>
        <strain evidence="15">maculatus3</strain>
    </source>
</reference>
<dbReference type="GO" id="GO:0005730">
    <property type="term" value="C:nucleolus"/>
    <property type="evidence" value="ECO:0007669"/>
    <property type="project" value="TreeGrafter"/>
</dbReference>
<evidence type="ECO:0000256" key="8">
    <source>
        <dbReference type="ARBA" id="ARBA00022771"/>
    </source>
</evidence>
<keyword evidence="5" id="KW-0808">Transferase</keyword>
<evidence type="ECO:0000256" key="7">
    <source>
        <dbReference type="ARBA" id="ARBA00022737"/>
    </source>
</evidence>
<evidence type="ECO:0000259" key="13">
    <source>
        <dbReference type="PROSITE" id="PS50172"/>
    </source>
</evidence>
<sequence length="390" mass="44331">KLRDKLKSLGVKKAELIQILAQNDQDIPEGNDPVLDRACDALLFGALERCSKCGGQYVLQKAAYVCQGNLTEWTKCMNAEKAPPRKKTKIPDELKSEYSFLKRYKSSVSDRVFRYVPPSVSTAMKGVKKEEELPSEPRVKREKPPLYNMEFVILGKTSSPKDQLKLKIQKLGGKVVTKIASHTAAIISTPEEVERLTSRMREAKELQIQVVPEEFLEDVQGGGALSFITSRAICDWGSDPQTRIPTDEESKSRSKKSIYEKSVPAKMKLQVKSGLIVDPDSNLADRAHVYKYNRTIYNCVLNKVDIQADKNSFYKLQVLEDDNHKQYWLFRAWGRIGTTIGGTKVESYKTAEDAMSAFENIFLEKTDNEWKSHNSKYHKMPGMFYPIEID</sequence>
<dbReference type="Gene3D" id="3.40.50.10190">
    <property type="entry name" value="BRCT domain"/>
    <property type="match status" value="1"/>
</dbReference>
<keyword evidence="7" id="KW-0677">Repeat</keyword>
<keyword evidence="9" id="KW-0862">Zinc</keyword>
<dbReference type="SMART" id="SM00773">
    <property type="entry name" value="WGR"/>
    <property type="match status" value="1"/>
</dbReference>
<keyword evidence="6" id="KW-0479">Metal-binding</keyword>
<dbReference type="CDD" id="cd08001">
    <property type="entry name" value="WGR_PARP1_like"/>
    <property type="match status" value="1"/>
</dbReference>
<comment type="catalytic activity">
    <reaction evidence="12">
        <text>NAD(+) + (ADP-D-ribosyl)n-acceptor = nicotinamide + (ADP-D-ribosyl)n+1-acceptor + H(+).</text>
        <dbReference type="EC" id="2.4.2.30"/>
    </reaction>
</comment>
<dbReference type="InterPro" id="IPR012982">
    <property type="entry name" value="PARP1-like_PADR1_Zn_ribbon"/>
</dbReference>
<keyword evidence="11" id="KW-0238">DNA-binding</keyword>
<dbReference type="GO" id="GO:0003950">
    <property type="term" value="F:NAD+ poly-ADP-ribosyltransferase activity"/>
    <property type="evidence" value="ECO:0007669"/>
    <property type="project" value="UniProtKB-EC"/>
</dbReference>